<dbReference type="Pfam" id="PF12861">
    <property type="entry name" value="zf-ANAPC11"/>
    <property type="match status" value="1"/>
</dbReference>
<dbReference type="SUPFAM" id="SSF57850">
    <property type="entry name" value="RING/U-box"/>
    <property type="match status" value="1"/>
</dbReference>
<evidence type="ECO:0000259" key="12">
    <source>
        <dbReference type="PROSITE" id="PS50089"/>
    </source>
</evidence>
<dbReference type="GO" id="GO:0008270">
    <property type="term" value="F:zinc ion binding"/>
    <property type="evidence" value="ECO:0007669"/>
    <property type="project" value="UniProtKB-KW"/>
</dbReference>
<dbReference type="EnsemblMetazoa" id="OVOC4367.1">
    <property type="protein sequence ID" value="OVOC4367.1"/>
    <property type="gene ID" value="WBGene00241176"/>
</dbReference>
<sequence length="371" mass="40810">MSHERSRGNLSPVAYVLDTSSNSSSQLSEGAGQNTLSSSSSSSPSLAAALRNFEIGGTAARQHSRDVFGYSQDDSSTHMESYMEYLALLNHRHAQEPMDESNGTGDSSADVATNESLSLLTNTTNSLSFGMVSSINDENGDHTGDGNNRLTEAENNNDITSSSSTQMNDFSDVEFAMIRDLYSPSASDPGSSSERRGSSRQFSRNFYFQDFSYVIQGESFANNASEIPRGRSFRLPHLMQRDLNNSNESNFAEENSGSFQNPVYRDSSSSMKFCPQPLKLPSSTRLKITVLKWNVAASWKWTAGDETCGICRMPFEACCIECKTPGDECPLALGACKHAFHMHCIVKWTETQNTARPQCPLCRQEWKFAPG</sequence>
<evidence type="ECO:0000256" key="6">
    <source>
        <dbReference type="ARBA" id="ARBA00022776"/>
    </source>
</evidence>
<dbReference type="InterPro" id="IPR024991">
    <property type="entry name" value="RING-H2_APC11"/>
</dbReference>
<dbReference type="Gene3D" id="3.30.40.10">
    <property type="entry name" value="Zinc/RING finger domain, C3HC4 (zinc finger)"/>
    <property type="match status" value="1"/>
</dbReference>
<proteinExistence type="inferred from homology"/>
<dbReference type="InterPro" id="IPR051031">
    <property type="entry name" value="RING-box_E3_Ubiquitin_Ligase"/>
</dbReference>
<evidence type="ECO:0000256" key="5">
    <source>
        <dbReference type="ARBA" id="ARBA00022771"/>
    </source>
</evidence>
<evidence type="ECO:0000256" key="4">
    <source>
        <dbReference type="ARBA" id="ARBA00022723"/>
    </source>
</evidence>
<dbReference type="InterPro" id="IPR013083">
    <property type="entry name" value="Znf_RING/FYVE/PHD"/>
</dbReference>
<feature type="region of interest" description="Disordered" evidence="11">
    <location>
        <begin position="132"/>
        <end position="166"/>
    </location>
</feature>
<evidence type="ECO:0000313" key="13">
    <source>
        <dbReference type="EnsemblMetazoa" id="OVOC4367.1"/>
    </source>
</evidence>
<evidence type="ECO:0000256" key="1">
    <source>
        <dbReference type="ARBA" id="ARBA00009273"/>
    </source>
</evidence>
<reference evidence="14" key="1">
    <citation type="submission" date="2013-10" db="EMBL/GenBank/DDBJ databases">
        <title>Genome sequencing of Onchocerca volvulus.</title>
        <authorList>
            <person name="Cotton J."/>
            <person name="Tsai J."/>
            <person name="Stanley E."/>
            <person name="Tracey A."/>
            <person name="Holroyd N."/>
            <person name="Lustigman S."/>
            <person name="Berriman M."/>
        </authorList>
    </citation>
    <scope>NUCLEOTIDE SEQUENCE</scope>
</reference>
<keyword evidence="7" id="KW-0833">Ubl conjugation pathway</keyword>
<evidence type="ECO:0000256" key="3">
    <source>
        <dbReference type="ARBA" id="ARBA00022618"/>
    </source>
</evidence>
<keyword evidence="8" id="KW-0862">Zinc</keyword>
<dbReference type="GO" id="GO:0051301">
    <property type="term" value="P:cell division"/>
    <property type="evidence" value="ECO:0007669"/>
    <property type="project" value="UniProtKB-KW"/>
</dbReference>
<dbReference type="PANTHER" id="PTHR11210">
    <property type="entry name" value="RING BOX"/>
    <property type="match status" value="1"/>
</dbReference>
<dbReference type="GO" id="GO:0031145">
    <property type="term" value="P:anaphase-promoting complex-dependent catabolic process"/>
    <property type="evidence" value="ECO:0007669"/>
    <property type="project" value="InterPro"/>
</dbReference>
<dbReference type="EMBL" id="CMVM020000130">
    <property type="status" value="NOT_ANNOTATED_CDS"/>
    <property type="molecule type" value="Genomic_DNA"/>
</dbReference>
<evidence type="ECO:0000256" key="10">
    <source>
        <dbReference type="PROSITE-ProRule" id="PRU00175"/>
    </source>
</evidence>
<evidence type="ECO:0000256" key="7">
    <source>
        <dbReference type="ARBA" id="ARBA00022786"/>
    </source>
</evidence>
<reference evidence="13" key="2">
    <citation type="submission" date="2022-06" db="UniProtKB">
        <authorList>
            <consortium name="EnsemblMetazoa"/>
        </authorList>
    </citation>
    <scope>IDENTIFICATION</scope>
</reference>
<feature type="domain" description="RING-type" evidence="12">
    <location>
        <begin position="319"/>
        <end position="363"/>
    </location>
</feature>
<dbReference type="PROSITE" id="PS50089">
    <property type="entry name" value="ZF_RING_2"/>
    <property type="match status" value="1"/>
</dbReference>
<keyword evidence="6" id="KW-0498">Mitosis</keyword>
<name>A0A8R1XUA4_ONCVO</name>
<dbReference type="CDD" id="cd16456">
    <property type="entry name" value="RING-H2_APC11"/>
    <property type="match status" value="1"/>
</dbReference>
<dbReference type="Proteomes" id="UP000024404">
    <property type="component" value="Unassembled WGS sequence"/>
</dbReference>
<evidence type="ECO:0000256" key="2">
    <source>
        <dbReference type="ARBA" id="ARBA00013928"/>
    </source>
</evidence>
<keyword evidence="14" id="KW-1185">Reference proteome</keyword>
<feature type="region of interest" description="Disordered" evidence="11">
    <location>
        <begin position="21"/>
        <end position="43"/>
    </location>
</feature>
<feature type="compositionally biased region" description="Polar residues" evidence="11">
    <location>
        <begin position="145"/>
        <end position="166"/>
    </location>
</feature>
<organism evidence="13 14">
    <name type="scientific">Onchocerca volvulus</name>
    <dbReference type="NCBI Taxonomy" id="6282"/>
    <lineage>
        <taxon>Eukaryota</taxon>
        <taxon>Metazoa</taxon>
        <taxon>Ecdysozoa</taxon>
        <taxon>Nematoda</taxon>
        <taxon>Chromadorea</taxon>
        <taxon>Rhabditida</taxon>
        <taxon>Spirurina</taxon>
        <taxon>Spiruromorpha</taxon>
        <taxon>Filarioidea</taxon>
        <taxon>Onchocercidae</taxon>
        <taxon>Onchocerca</taxon>
    </lineage>
</organism>
<dbReference type="AlphaFoldDB" id="A0A8R1XUA4"/>
<comment type="similarity">
    <text evidence="1">Belongs to the RING-box family.</text>
</comment>
<keyword evidence="3" id="KW-0132">Cell division</keyword>
<dbReference type="GO" id="GO:0061630">
    <property type="term" value="F:ubiquitin protein ligase activity"/>
    <property type="evidence" value="ECO:0007669"/>
    <property type="project" value="InterPro"/>
</dbReference>
<dbReference type="OMA" id="WNVAASW"/>
<keyword evidence="5 10" id="KW-0863">Zinc-finger</keyword>
<dbReference type="InterPro" id="IPR001841">
    <property type="entry name" value="Znf_RING"/>
</dbReference>
<evidence type="ECO:0000256" key="11">
    <source>
        <dbReference type="SAM" id="MobiDB-lite"/>
    </source>
</evidence>
<evidence type="ECO:0000256" key="8">
    <source>
        <dbReference type="ARBA" id="ARBA00022833"/>
    </source>
</evidence>
<keyword evidence="4" id="KW-0479">Metal-binding</keyword>
<evidence type="ECO:0000256" key="9">
    <source>
        <dbReference type="ARBA" id="ARBA00023306"/>
    </source>
</evidence>
<dbReference type="GO" id="GO:0005680">
    <property type="term" value="C:anaphase-promoting complex"/>
    <property type="evidence" value="ECO:0007669"/>
    <property type="project" value="InterPro"/>
</dbReference>
<evidence type="ECO:0000313" key="14">
    <source>
        <dbReference type="Proteomes" id="UP000024404"/>
    </source>
</evidence>
<protein>
    <recommendedName>
        <fullName evidence="2">Anaphase-promoting complex subunit 11</fullName>
    </recommendedName>
</protein>
<keyword evidence="9" id="KW-0131">Cell cycle</keyword>
<accession>A0A8R1XUA4</accession>
<dbReference type="GO" id="GO:0097602">
    <property type="term" value="F:cullin family protein binding"/>
    <property type="evidence" value="ECO:0007669"/>
    <property type="project" value="InterPro"/>
</dbReference>